<dbReference type="AlphaFoldDB" id="A0A9N9DXR1"/>
<evidence type="ECO:0000313" key="2">
    <source>
        <dbReference type="Proteomes" id="UP000789508"/>
    </source>
</evidence>
<sequence length="84" mass="9229">MTHEISYSLFDIKAILAFGLFKIIFESYGLAPGGDDSFKFLAYRLSMGSIPEVSLKRLHPRKAAGAIPTRENTVSCCNDSKGEV</sequence>
<keyword evidence="2" id="KW-1185">Reference proteome</keyword>
<proteinExistence type="predicted"/>
<dbReference type="EMBL" id="CAJVPS010009634">
    <property type="protein sequence ID" value="CAG8651994.1"/>
    <property type="molecule type" value="Genomic_DNA"/>
</dbReference>
<accession>A0A9N9DXR1</accession>
<comment type="caution">
    <text evidence="1">The sequence shown here is derived from an EMBL/GenBank/DDBJ whole genome shotgun (WGS) entry which is preliminary data.</text>
</comment>
<protein>
    <submittedName>
        <fullName evidence="1">3298_t:CDS:1</fullName>
    </submittedName>
</protein>
<dbReference type="Proteomes" id="UP000789508">
    <property type="component" value="Unassembled WGS sequence"/>
</dbReference>
<reference evidence="1" key="1">
    <citation type="submission" date="2021-06" db="EMBL/GenBank/DDBJ databases">
        <authorList>
            <person name="Kallberg Y."/>
            <person name="Tangrot J."/>
            <person name="Rosling A."/>
        </authorList>
    </citation>
    <scope>NUCLEOTIDE SEQUENCE</scope>
    <source>
        <strain evidence="1">FL130A</strain>
    </source>
</reference>
<name>A0A9N9DXR1_9GLOM</name>
<organism evidence="1 2">
    <name type="scientific">Ambispora leptoticha</name>
    <dbReference type="NCBI Taxonomy" id="144679"/>
    <lineage>
        <taxon>Eukaryota</taxon>
        <taxon>Fungi</taxon>
        <taxon>Fungi incertae sedis</taxon>
        <taxon>Mucoromycota</taxon>
        <taxon>Glomeromycotina</taxon>
        <taxon>Glomeromycetes</taxon>
        <taxon>Archaeosporales</taxon>
        <taxon>Ambisporaceae</taxon>
        <taxon>Ambispora</taxon>
    </lineage>
</organism>
<evidence type="ECO:0000313" key="1">
    <source>
        <dbReference type="EMBL" id="CAG8651994.1"/>
    </source>
</evidence>
<gene>
    <name evidence="1" type="ORF">ALEPTO_LOCUS10045</name>
</gene>